<proteinExistence type="predicted"/>
<dbReference type="Gene3D" id="1.10.510.10">
    <property type="entry name" value="Transferase(Phosphotransferase) domain 1"/>
    <property type="match status" value="1"/>
</dbReference>
<dbReference type="OrthoDB" id="248923at2759"/>
<dbReference type="GO" id="GO:0044773">
    <property type="term" value="P:mitotic DNA damage checkpoint signaling"/>
    <property type="evidence" value="ECO:0007669"/>
    <property type="project" value="TreeGrafter"/>
</dbReference>
<dbReference type="PANTHER" id="PTHR44167">
    <property type="entry name" value="OVARIAN-SPECIFIC SERINE/THREONINE-PROTEIN KINASE LOK-RELATED"/>
    <property type="match status" value="1"/>
</dbReference>
<keyword evidence="1" id="KW-1133">Transmembrane helix</keyword>
<accession>A0A6A6EHK9</accession>
<evidence type="ECO:0000259" key="2">
    <source>
        <dbReference type="PROSITE" id="PS50011"/>
    </source>
</evidence>
<feature type="transmembrane region" description="Helical" evidence="1">
    <location>
        <begin position="47"/>
        <end position="67"/>
    </location>
</feature>
<dbReference type="CDD" id="cd00180">
    <property type="entry name" value="PKc"/>
    <property type="match status" value="1"/>
</dbReference>
<dbReference type="InterPro" id="IPR000719">
    <property type="entry name" value="Prot_kinase_dom"/>
</dbReference>
<dbReference type="Proteomes" id="UP000800200">
    <property type="component" value="Unassembled WGS sequence"/>
</dbReference>
<dbReference type="SMART" id="SM00220">
    <property type="entry name" value="S_TKc"/>
    <property type="match status" value="1"/>
</dbReference>
<organism evidence="3 4">
    <name type="scientific">Zopfia rhizophila CBS 207.26</name>
    <dbReference type="NCBI Taxonomy" id="1314779"/>
    <lineage>
        <taxon>Eukaryota</taxon>
        <taxon>Fungi</taxon>
        <taxon>Dikarya</taxon>
        <taxon>Ascomycota</taxon>
        <taxon>Pezizomycotina</taxon>
        <taxon>Dothideomycetes</taxon>
        <taxon>Dothideomycetes incertae sedis</taxon>
        <taxon>Zopfiaceae</taxon>
        <taxon>Zopfia</taxon>
    </lineage>
</organism>
<keyword evidence="4" id="KW-1185">Reference proteome</keyword>
<protein>
    <submittedName>
        <fullName evidence="3">Kinase-like protein</fullName>
    </submittedName>
</protein>
<dbReference type="AlphaFoldDB" id="A0A6A6EHK9"/>
<dbReference type="EMBL" id="ML994617">
    <property type="protein sequence ID" value="KAF2191184.1"/>
    <property type="molecule type" value="Genomic_DNA"/>
</dbReference>
<name>A0A6A6EHK9_9PEZI</name>
<dbReference type="GO" id="GO:0004674">
    <property type="term" value="F:protein serine/threonine kinase activity"/>
    <property type="evidence" value="ECO:0007669"/>
    <property type="project" value="TreeGrafter"/>
</dbReference>
<keyword evidence="1" id="KW-0812">Transmembrane</keyword>
<evidence type="ECO:0000313" key="4">
    <source>
        <dbReference type="Proteomes" id="UP000800200"/>
    </source>
</evidence>
<reference evidence="3" key="1">
    <citation type="journal article" date="2020" name="Stud. Mycol.">
        <title>101 Dothideomycetes genomes: a test case for predicting lifestyles and emergence of pathogens.</title>
        <authorList>
            <person name="Haridas S."/>
            <person name="Albert R."/>
            <person name="Binder M."/>
            <person name="Bloem J."/>
            <person name="Labutti K."/>
            <person name="Salamov A."/>
            <person name="Andreopoulos B."/>
            <person name="Baker S."/>
            <person name="Barry K."/>
            <person name="Bills G."/>
            <person name="Bluhm B."/>
            <person name="Cannon C."/>
            <person name="Castanera R."/>
            <person name="Culley D."/>
            <person name="Daum C."/>
            <person name="Ezra D."/>
            <person name="Gonzalez J."/>
            <person name="Henrissat B."/>
            <person name="Kuo A."/>
            <person name="Liang C."/>
            <person name="Lipzen A."/>
            <person name="Lutzoni F."/>
            <person name="Magnuson J."/>
            <person name="Mondo S."/>
            <person name="Nolan M."/>
            <person name="Ohm R."/>
            <person name="Pangilinan J."/>
            <person name="Park H.-J."/>
            <person name="Ramirez L."/>
            <person name="Alfaro M."/>
            <person name="Sun H."/>
            <person name="Tritt A."/>
            <person name="Yoshinaga Y."/>
            <person name="Zwiers L.-H."/>
            <person name="Turgeon B."/>
            <person name="Goodwin S."/>
            <person name="Spatafora J."/>
            <person name="Crous P."/>
            <person name="Grigoriev I."/>
        </authorList>
    </citation>
    <scope>NUCLEOTIDE SEQUENCE</scope>
    <source>
        <strain evidence="3">CBS 207.26</strain>
    </source>
</reference>
<dbReference type="InterPro" id="IPR011009">
    <property type="entry name" value="Kinase-like_dom_sf"/>
</dbReference>
<dbReference type="Pfam" id="PF00069">
    <property type="entry name" value="Pkinase"/>
    <property type="match status" value="1"/>
</dbReference>
<feature type="domain" description="Protein kinase" evidence="2">
    <location>
        <begin position="148"/>
        <end position="479"/>
    </location>
</feature>
<dbReference type="PANTHER" id="PTHR44167:SF30">
    <property type="entry name" value="PHOSPHORYLASE KINASE"/>
    <property type="match status" value="1"/>
</dbReference>
<dbReference type="GO" id="GO:0005524">
    <property type="term" value="F:ATP binding"/>
    <property type="evidence" value="ECO:0007669"/>
    <property type="project" value="InterPro"/>
</dbReference>
<dbReference type="SUPFAM" id="SSF56112">
    <property type="entry name" value="Protein kinase-like (PK-like)"/>
    <property type="match status" value="1"/>
</dbReference>
<gene>
    <name evidence="3" type="ORF">K469DRAFT_366217</name>
</gene>
<dbReference type="GO" id="GO:0005634">
    <property type="term" value="C:nucleus"/>
    <property type="evidence" value="ECO:0007669"/>
    <property type="project" value="TreeGrafter"/>
</dbReference>
<dbReference type="PROSITE" id="PS50011">
    <property type="entry name" value="PROTEIN_KINASE_DOM"/>
    <property type="match status" value="1"/>
</dbReference>
<sequence>MQNRSCRAIARNVKRIAELLETISIQLIILNKITGDENSSTNRRRTAFSLFALLAFVEHPLLIIGFLDKEKNDDFLEASPELFSKENLKTYTGKYAATNPRAFAHFAFSFSESMPKFAVRHMDSGKFANYNAKTILPFINEREIRKMDADGHWTAEGANGKVFEFEIYEEYRQFPHARKVKKFARKKVEAPEFAAYLEKANLQDVQNLEDDHIVKLLKAYRIGDTMNLIFPLAKTSFDHLLRDPSYDYGKSRGGPLESCDAWKQLLGIAKALGKIAGVPGEILTTTRGANISQFIGYHFDLKPANILMNDDGKWVITDFGQAIFEYSSDRTPRVANQGGTDAYAPPEIDKVDEKFSRRYDVWSLGCIILEVAAFVVLGYEGLNGNKQYYGLDEVRREKMAWSRRQDERFFYQLERHTECIVKRKVVEFMAALQTHIKDRSPRSKEFLDKILHLVERMLEPNVEERIDIGEVIRILESTITQSEDMGDEPVQMVAAPGEFVVGGPELSSLQIWHWNAVKKGWLSSSLQVFEDLYSHLRFHCLANNKIPTHFYLRRQTVQMLPFYAFWRQERPKASEAWIYFSDIDPKGVPQIPGTIYSFSRPNDARILQAKLTNQNIEASFELISVKVKRFVSVGSKVIKSGQSLRLEAGKGPK</sequence>
<keyword evidence="1" id="KW-0472">Membrane</keyword>
<keyword evidence="3" id="KW-0808">Transferase</keyword>
<evidence type="ECO:0000256" key="1">
    <source>
        <dbReference type="SAM" id="Phobius"/>
    </source>
</evidence>
<keyword evidence="3" id="KW-0418">Kinase</keyword>
<evidence type="ECO:0000313" key="3">
    <source>
        <dbReference type="EMBL" id="KAF2191184.1"/>
    </source>
</evidence>